<keyword evidence="2" id="KW-0812">Transmembrane</keyword>
<dbReference type="Gene3D" id="2.60.40.10">
    <property type="entry name" value="Immunoglobulins"/>
    <property type="match status" value="1"/>
</dbReference>
<keyword evidence="2" id="KW-1133">Transmembrane helix</keyword>
<dbReference type="Pfam" id="PF09136">
    <property type="entry name" value="Glucodextran_B"/>
    <property type="match status" value="1"/>
</dbReference>
<organism evidence="4 5">
    <name type="scientific">Candidatus Azambacteria bacterium RIFCSPLOWO2_02_FULL_44_14</name>
    <dbReference type="NCBI Taxonomy" id="1797306"/>
    <lineage>
        <taxon>Bacteria</taxon>
        <taxon>Candidatus Azamiibacteriota</taxon>
    </lineage>
</organism>
<dbReference type="InterPro" id="IPR050400">
    <property type="entry name" value="Bact_Cytoskel_RodZ"/>
</dbReference>
<gene>
    <name evidence="4" type="ORF">A3I30_00510</name>
</gene>
<name>A0A1F5CA41_9BACT</name>
<keyword evidence="2" id="KW-0472">Membrane</keyword>
<dbReference type="SUPFAM" id="SSF47413">
    <property type="entry name" value="lambda repressor-like DNA-binding domains"/>
    <property type="match status" value="1"/>
</dbReference>
<dbReference type="PANTHER" id="PTHR34475:SF1">
    <property type="entry name" value="CYTOSKELETON PROTEIN RODZ"/>
    <property type="match status" value="1"/>
</dbReference>
<comment type="caution">
    <text evidence="4">The sequence shown here is derived from an EMBL/GenBank/DDBJ whole genome shotgun (WGS) entry which is preliminary data.</text>
</comment>
<sequence length="254" mass="29021">MVKVILKKNLSEKSGPKEGDIKSETNNFEPQTSLGRFLREARKNKGLSPTRLSEMSRIPLWHLKSIEEGNYENLPPEVYLRGVFSRLAKFLELSPKDILVKYYEENPQSKIAEEAFSPTPRPLNLSYWAITPKKIAVFSSILFLILIFAYLWYQYNVFIGPPTLVLLEPQQDLEVLSPEIKIKGNTDSDVNLTINGQDVYVNQDGLFDSTVNLTAGINAVEIHVKNRRGEETTIVRRIFYKTENGLNDTIQTQN</sequence>
<proteinExistence type="predicted"/>
<accession>A0A1F5CA41</accession>
<dbReference type="SMART" id="SM00530">
    <property type="entry name" value="HTH_XRE"/>
    <property type="match status" value="1"/>
</dbReference>
<dbReference type="InterPro" id="IPR001387">
    <property type="entry name" value="Cro/C1-type_HTH"/>
</dbReference>
<evidence type="ECO:0000256" key="1">
    <source>
        <dbReference type="SAM" id="MobiDB-lite"/>
    </source>
</evidence>
<dbReference type="InterPro" id="IPR013783">
    <property type="entry name" value="Ig-like_fold"/>
</dbReference>
<feature type="domain" description="HTH cro/C1-type" evidence="3">
    <location>
        <begin position="37"/>
        <end position="98"/>
    </location>
</feature>
<feature type="region of interest" description="Disordered" evidence="1">
    <location>
        <begin position="8"/>
        <end position="34"/>
    </location>
</feature>
<dbReference type="CDD" id="cd00093">
    <property type="entry name" value="HTH_XRE"/>
    <property type="match status" value="1"/>
</dbReference>
<evidence type="ECO:0000313" key="4">
    <source>
        <dbReference type="EMBL" id="OGD39703.1"/>
    </source>
</evidence>
<reference evidence="4 5" key="1">
    <citation type="journal article" date="2016" name="Nat. Commun.">
        <title>Thousands of microbial genomes shed light on interconnected biogeochemical processes in an aquifer system.</title>
        <authorList>
            <person name="Anantharaman K."/>
            <person name="Brown C.T."/>
            <person name="Hug L.A."/>
            <person name="Sharon I."/>
            <person name="Castelle C.J."/>
            <person name="Probst A.J."/>
            <person name="Thomas B.C."/>
            <person name="Singh A."/>
            <person name="Wilkins M.J."/>
            <person name="Karaoz U."/>
            <person name="Brodie E.L."/>
            <person name="Williams K.H."/>
            <person name="Hubbard S.S."/>
            <person name="Banfield J.F."/>
        </authorList>
    </citation>
    <scope>NUCLEOTIDE SEQUENCE [LARGE SCALE GENOMIC DNA]</scope>
</reference>
<evidence type="ECO:0000313" key="5">
    <source>
        <dbReference type="Proteomes" id="UP000177197"/>
    </source>
</evidence>
<dbReference type="PANTHER" id="PTHR34475">
    <property type="match status" value="1"/>
</dbReference>
<dbReference type="Gene3D" id="1.10.260.40">
    <property type="entry name" value="lambda repressor-like DNA-binding domains"/>
    <property type="match status" value="1"/>
</dbReference>
<evidence type="ECO:0000256" key="2">
    <source>
        <dbReference type="SAM" id="Phobius"/>
    </source>
</evidence>
<dbReference type="GO" id="GO:0003677">
    <property type="term" value="F:DNA binding"/>
    <property type="evidence" value="ECO:0007669"/>
    <property type="project" value="InterPro"/>
</dbReference>
<evidence type="ECO:0000259" key="3">
    <source>
        <dbReference type="SMART" id="SM00530"/>
    </source>
</evidence>
<dbReference type="Pfam" id="PF13413">
    <property type="entry name" value="HTH_25"/>
    <property type="match status" value="1"/>
</dbReference>
<dbReference type="InterPro" id="IPR010982">
    <property type="entry name" value="Lambda_DNA-bd_dom_sf"/>
</dbReference>
<protein>
    <recommendedName>
        <fullName evidence="3">HTH cro/C1-type domain-containing protein</fullName>
    </recommendedName>
</protein>
<feature type="compositionally biased region" description="Basic and acidic residues" evidence="1">
    <location>
        <begin position="9"/>
        <end position="23"/>
    </location>
</feature>
<dbReference type="Proteomes" id="UP000177197">
    <property type="component" value="Unassembled WGS sequence"/>
</dbReference>
<feature type="compositionally biased region" description="Polar residues" evidence="1">
    <location>
        <begin position="24"/>
        <end position="34"/>
    </location>
</feature>
<feature type="transmembrane region" description="Helical" evidence="2">
    <location>
        <begin position="135"/>
        <end position="153"/>
    </location>
</feature>
<dbReference type="AlphaFoldDB" id="A0A1F5CA41"/>
<dbReference type="EMBL" id="MEYV01000020">
    <property type="protein sequence ID" value="OGD39703.1"/>
    <property type="molecule type" value="Genomic_DNA"/>
</dbReference>